<sequence>MLALLSKTEPGSWTSWTVAEKEKNSYHYCYSATRRVELRSTGAPRNNESEQWKTMKTKKEPSSTSNASKTDGQKKKAENAKPETWHKRLLEQLLPAGCHFVELNLKCEILHVRDIELGDQIALDLPVDDATNDSSREVVKSIPCKSDVEKQKVTCSERYNQEIRSEHVAYCPAIAEYDALVANSTWAVTDLPKG</sequence>
<reference evidence="2" key="1">
    <citation type="submission" date="2020-11" db="EMBL/GenBank/DDBJ databases">
        <authorList>
            <person name="Whitehead M."/>
        </authorList>
    </citation>
    <scope>NUCLEOTIDE SEQUENCE</scope>
    <source>
        <strain evidence="2">EGII</strain>
    </source>
</reference>
<evidence type="ECO:0000313" key="3">
    <source>
        <dbReference type="Proteomes" id="UP000606786"/>
    </source>
</evidence>
<feature type="compositionally biased region" description="Basic and acidic residues" evidence="1">
    <location>
        <begin position="71"/>
        <end position="82"/>
    </location>
</feature>
<keyword evidence="3" id="KW-1185">Reference proteome</keyword>
<gene>
    <name evidence="2" type="ORF">CCAP1982_LOCUS4152</name>
</gene>
<proteinExistence type="predicted"/>
<evidence type="ECO:0000256" key="1">
    <source>
        <dbReference type="SAM" id="MobiDB-lite"/>
    </source>
</evidence>
<organism evidence="2 3">
    <name type="scientific">Ceratitis capitata</name>
    <name type="common">Mediterranean fruit fly</name>
    <name type="synonym">Tephritis capitata</name>
    <dbReference type="NCBI Taxonomy" id="7213"/>
    <lineage>
        <taxon>Eukaryota</taxon>
        <taxon>Metazoa</taxon>
        <taxon>Ecdysozoa</taxon>
        <taxon>Arthropoda</taxon>
        <taxon>Hexapoda</taxon>
        <taxon>Insecta</taxon>
        <taxon>Pterygota</taxon>
        <taxon>Neoptera</taxon>
        <taxon>Endopterygota</taxon>
        <taxon>Diptera</taxon>
        <taxon>Brachycera</taxon>
        <taxon>Muscomorpha</taxon>
        <taxon>Tephritoidea</taxon>
        <taxon>Tephritidae</taxon>
        <taxon>Ceratitis</taxon>
        <taxon>Ceratitis</taxon>
    </lineage>
</organism>
<name>A0A811UD88_CERCA</name>
<evidence type="ECO:0000313" key="2">
    <source>
        <dbReference type="EMBL" id="CAD6995435.1"/>
    </source>
</evidence>
<dbReference type="EMBL" id="CAJHJT010000001">
    <property type="protein sequence ID" value="CAD6995435.1"/>
    <property type="molecule type" value="Genomic_DNA"/>
</dbReference>
<comment type="caution">
    <text evidence="2">The sequence shown here is derived from an EMBL/GenBank/DDBJ whole genome shotgun (WGS) entry which is preliminary data.</text>
</comment>
<protein>
    <submittedName>
        <fullName evidence="2">(Mediterranean fruit fly) hypothetical protein</fullName>
    </submittedName>
</protein>
<accession>A0A811UD88</accession>
<dbReference type="AlphaFoldDB" id="A0A811UD88"/>
<feature type="region of interest" description="Disordered" evidence="1">
    <location>
        <begin position="39"/>
        <end position="82"/>
    </location>
</feature>
<dbReference type="Proteomes" id="UP000606786">
    <property type="component" value="Unassembled WGS sequence"/>
</dbReference>
<feature type="compositionally biased region" description="Basic and acidic residues" evidence="1">
    <location>
        <begin position="47"/>
        <end position="61"/>
    </location>
</feature>